<proteinExistence type="predicted"/>
<feature type="transmembrane region" description="Helical" evidence="1">
    <location>
        <begin position="189"/>
        <end position="206"/>
    </location>
</feature>
<feature type="transmembrane region" description="Helical" evidence="1">
    <location>
        <begin position="52"/>
        <end position="71"/>
    </location>
</feature>
<keyword evidence="1" id="KW-0812">Transmembrane</keyword>
<evidence type="ECO:0000256" key="1">
    <source>
        <dbReference type="SAM" id="Phobius"/>
    </source>
</evidence>
<feature type="transmembrane region" description="Helical" evidence="1">
    <location>
        <begin position="141"/>
        <end position="158"/>
    </location>
</feature>
<feature type="transmembrane region" description="Helical" evidence="1">
    <location>
        <begin position="83"/>
        <end position="102"/>
    </location>
</feature>
<dbReference type="PANTHER" id="PTHR34368">
    <property type="entry name" value="OS01G0962200 PROTEIN"/>
    <property type="match status" value="1"/>
</dbReference>
<sequence length="255" mass="26864">MASRQAGVGWLVVAIFAAGLVLEWLHPLPQPGAYHDFADARRWLGVPNAANVLSNVPISLAGIALLAQVFGPAQAGRAKSPGLVVASIGLVLTGIGSAYYHYAPGDATLIWDRLPLAVVFAGAVLTAWACSGVGAPSQAEAALVVLASLCSVAFWVYLGSLWPYVILQFGSLLGLLVLAARNRLVPARAWWTLIVLYGLAKVFELLDKPIWDLTGQFVSGHTLKHLASAAAGACFLWIAARAPALASRVPRLRQA</sequence>
<feature type="transmembrane region" description="Helical" evidence="1">
    <location>
        <begin position="164"/>
        <end position="182"/>
    </location>
</feature>
<reference evidence="2 3" key="1">
    <citation type="submission" date="2020-04" db="EMBL/GenBank/DDBJ databases">
        <title>Ramlibacter sp. G-1-2-2 isolated from soil.</title>
        <authorList>
            <person name="Dahal R.H."/>
        </authorList>
    </citation>
    <scope>NUCLEOTIDE SEQUENCE [LARGE SCALE GENOMIC DNA]</scope>
    <source>
        <strain evidence="2 3">G-1-2-2</strain>
    </source>
</reference>
<evidence type="ECO:0008006" key="4">
    <source>
        <dbReference type="Google" id="ProtNLM"/>
    </source>
</evidence>
<keyword evidence="1" id="KW-1133">Transmembrane helix</keyword>
<name>A0A848HC74_9BURK</name>
<feature type="transmembrane region" description="Helical" evidence="1">
    <location>
        <begin position="114"/>
        <end position="134"/>
    </location>
</feature>
<evidence type="ECO:0000313" key="2">
    <source>
        <dbReference type="EMBL" id="NML47089.1"/>
    </source>
</evidence>
<dbReference type="Proteomes" id="UP000541185">
    <property type="component" value="Unassembled WGS sequence"/>
</dbReference>
<evidence type="ECO:0000313" key="3">
    <source>
        <dbReference type="Proteomes" id="UP000541185"/>
    </source>
</evidence>
<dbReference type="PANTHER" id="PTHR34368:SF1">
    <property type="entry name" value="OS01G0962200 PROTEIN"/>
    <property type="match status" value="1"/>
</dbReference>
<feature type="transmembrane region" description="Helical" evidence="1">
    <location>
        <begin position="226"/>
        <end position="246"/>
    </location>
</feature>
<gene>
    <name evidence="2" type="ORF">HHL11_25310</name>
</gene>
<keyword evidence="3" id="KW-1185">Reference proteome</keyword>
<protein>
    <recommendedName>
        <fullName evidence="4">Alkaline phytoceramidase</fullName>
    </recommendedName>
</protein>
<feature type="transmembrane region" description="Helical" evidence="1">
    <location>
        <begin position="7"/>
        <end position="25"/>
    </location>
</feature>
<organism evidence="2 3">
    <name type="scientific">Ramlibacter agri</name>
    <dbReference type="NCBI Taxonomy" id="2728837"/>
    <lineage>
        <taxon>Bacteria</taxon>
        <taxon>Pseudomonadati</taxon>
        <taxon>Pseudomonadota</taxon>
        <taxon>Betaproteobacteria</taxon>
        <taxon>Burkholderiales</taxon>
        <taxon>Comamonadaceae</taxon>
        <taxon>Ramlibacter</taxon>
    </lineage>
</organism>
<dbReference type="EMBL" id="JABBFX010000003">
    <property type="protein sequence ID" value="NML47089.1"/>
    <property type="molecule type" value="Genomic_DNA"/>
</dbReference>
<comment type="caution">
    <text evidence="2">The sequence shown here is derived from an EMBL/GenBank/DDBJ whole genome shotgun (WGS) entry which is preliminary data.</text>
</comment>
<dbReference type="AlphaFoldDB" id="A0A848HC74"/>
<dbReference type="RefSeq" id="WP_169421390.1">
    <property type="nucleotide sequence ID" value="NZ_JABBFX010000003.1"/>
</dbReference>
<keyword evidence="1" id="KW-0472">Membrane</keyword>
<accession>A0A848HC74</accession>